<evidence type="ECO:0000256" key="1">
    <source>
        <dbReference type="ARBA" id="ARBA00004026"/>
    </source>
</evidence>
<evidence type="ECO:0000259" key="15">
    <source>
        <dbReference type="SMART" id="SM00663"/>
    </source>
</evidence>
<dbReference type="GO" id="GO:0003677">
    <property type="term" value="F:DNA binding"/>
    <property type="evidence" value="ECO:0007669"/>
    <property type="project" value="UniProtKB-UniRule"/>
</dbReference>
<evidence type="ECO:0000256" key="13">
    <source>
        <dbReference type="HAMAP-Rule" id="MF_01323"/>
    </source>
</evidence>
<dbReference type="EC" id="2.7.7.6" evidence="13"/>
<dbReference type="AlphaFoldDB" id="A0A8K1MCV5"/>
<evidence type="ECO:0000256" key="8">
    <source>
        <dbReference type="ARBA" id="ARBA00022723"/>
    </source>
</evidence>
<feature type="binding site" evidence="13">
    <location>
        <position position="90"/>
    </location>
    <ligand>
        <name>Zn(2+)</name>
        <dbReference type="ChEBI" id="CHEBI:29105"/>
    </ligand>
</feature>
<dbReference type="PANTHER" id="PTHR19376">
    <property type="entry name" value="DNA-DIRECTED RNA POLYMERASE"/>
    <property type="match status" value="1"/>
</dbReference>
<evidence type="ECO:0000256" key="11">
    <source>
        <dbReference type="ARBA" id="ARBA00023163"/>
    </source>
</evidence>
<evidence type="ECO:0000256" key="3">
    <source>
        <dbReference type="ARBA" id="ARBA00022478"/>
    </source>
</evidence>
<feature type="binding site" evidence="13">
    <location>
        <position position="71"/>
    </location>
    <ligand>
        <name>Zn(2+)</name>
        <dbReference type="ChEBI" id="CHEBI:29105"/>
    </ligand>
</feature>
<dbReference type="EMBL" id="OK040687">
    <property type="protein sequence ID" value="UBS92453.1"/>
    <property type="molecule type" value="Genomic_DNA"/>
</dbReference>
<keyword evidence="3 13" id="KW-0240">DNA-directed RNA polymerase</keyword>
<dbReference type="InterPro" id="IPR034678">
    <property type="entry name" value="RNApol_RpoC1"/>
</dbReference>
<comment type="cofactor">
    <cofactor evidence="13">
        <name>Zn(2+)</name>
        <dbReference type="ChEBI" id="CHEBI:29105"/>
    </cofactor>
    <text evidence="13">Binds 1 Zn(2+) ion per subunit.</text>
</comment>
<feature type="binding site" evidence="13">
    <location>
        <position position="489"/>
    </location>
    <ligand>
        <name>Mg(2+)</name>
        <dbReference type="ChEBI" id="CHEBI:18420"/>
    </ligand>
</feature>
<evidence type="ECO:0000256" key="7">
    <source>
        <dbReference type="ARBA" id="ARBA00022695"/>
    </source>
</evidence>
<keyword evidence="8 13" id="KW-0479">Metal-binding</keyword>
<keyword evidence="5 16" id="KW-0934">Plastid</keyword>
<dbReference type="HAMAP" id="MF_01323">
    <property type="entry name" value="RNApol_bact_RpoC1"/>
    <property type="match status" value="1"/>
</dbReference>
<dbReference type="InterPro" id="IPR044893">
    <property type="entry name" value="RNA_pol_Rpb1_clamp_domain"/>
</dbReference>
<dbReference type="GO" id="GO:0000287">
    <property type="term" value="F:magnesium ion binding"/>
    <property type="evidence" value="ECO:0007669"/>
    <property type="project" value="UniProtKB-UniRule"/>
</dbReference>
<dbReference type="GO" id="GO:0008270">
    <property type="term" value="F:zinc ion binding"/>
    <property type="evidence" value="ECO:0007669"/>
    <property type="project" value="UniProtKB-UniRule"/>
</dbReference>
<sequence length="682" mass="78581">MIDRYKHQQLRIGSVSPQQISAWANKILPNGEIVGEVTKPYTFHYKTNKPEKNGLFCERIFGPIKSGICACGNYRVIGDEKEDPKFCEQCGVEFVDSRIRRYQMGYIKLACPVTHVWYLKRLPSSIANLLDKPLKELEGLVYCDFSFARPIAKKPTFLRLRGSFEYEIQSWKYSIPLFFTTQGFDTFRNREISTGASAIREQLADLDLRIIINNSLVEWKELGEEGPTGNEWEDRKVGRRKDFLVRRMELAKHLIRTNIEPEWMVLCLLPVLPPELRPIIQLEGGKLMSSDINELYRRVIYRNNTLTDLVTTSRSTPGELVMCQEKLVQEAVDTLLDNGIRGQPMRDGHNKVYKSFSDVIEGKEGRFRETLLGKRVDYSGRSVIVVGPSLSLHRCGLPREIAIELFQTFVIRGLIRQHLASNIGVAKSKIREKEPVVWQILQEVMQGHPVLLNRAPTLHRLGIQAFQPILVEGRAICLHPLVCKGFNADFDGDQMAVHVPLSLEAQAEARLLMFSHINLLSPAIGDPISVPTQDMLMGLYILTSGTRQSISVNRYNPYNCRNSKTERIYDNNWKYTKEKEPLFYNSYEAIGAYRQKRIHLDSPLWLRWRLDQRVICSREAPVEVHYESLGTYYEIYGHYLIVRSIKKEILYTYIRTTVGHISLYREIEEAIQGFCQACSYST</sequence>
<dbReference type="EMBL" id="OK040688">
    <property type="protein sequence ID" value="UBS92536.1"/>
    <property type="molecule type" value="Genomic_DNA"/>
</dbReference>
<dbReference type="FunFam" id="4.10.860.120:FF:000007">
    <property type="entry name" value="DNA-directed RNA polymerase subunit gamma"/>
    <property type="match status" value="1"/>
</dbReference>
<comment type="cofactor">
    <cofactor evidence="13">
        <name>Mg(2+)</name>
        <dbReference type="ChEBI" id="CHEBI:18420"/>
    </cofactor>
    <text evidence="13">Binds 1 Mg(2+) ion per subunit.</text>
</comment>
<proteinExistence type="inferred from homology"/>
<dbReference type="InterPro" id="IPR045867">
    <property type="entry name" value="DNA-dir_RpoC_beta_prime"/>
</dbReference>
<evidence type="ECO:0000256" key="9">
    <source>
        <dbReference type="ARBA" id="ARBA00022833"/>
    </source>
</evidence>
<protein>
    <recommendedName>
        <fullName evidence="13">DNA-directed RNA polymerase subunit beta'</fullName>
        <ecNumber evidence="13">2.7.7.6</ecNumber>
    </recommendedName>
    <alternativeName>
        <fullName evidence="13">PEP</fullName>
    </alternativeName>
    <alternativeName>
        <fullName evidence="13">Plastid-encoded RNA polymerase subunit beta'</fullName>
        <shortName evidence="13">RNA polymerase subunit beta'</shortName>
    </alternativeName>
</protein>
<dbReference type="GO" id="GO:0009507">
    <property type="term" value="C:chloroplast"/>
    <property type="evidence" value="ECO:0007669"/>
    <property type="project" value="UniProtKB-SubCell"/>
</dbReference>
<organism evidence="16">
    <name type="scientific">Primula obconica subsp. obconica</name>
    <dbReference type="NCBI Taxonomy" id="690502"/>
    <lineage>
        <taxon>Eukaryota</taxon>
        <taxon>Viridiplantae</taxon>
        <taxon>Streptophyta</taxon>
        <taxon>Embryophyta</taxon>
        <taxon>Tracheophyta</taxon>
        <taxon>Spermatophyta</taxon>
        <taxon>Magnoliopsida</taxon>
        <taxon>eudicotyledons</taxon>
        <taxon>Gunneridae</taxon>
        <taxon>Pentapetalae</taxon>
        <taxon>asterids</taxon>
        <taxon>Ericales</taxon>
        <taxon>Primulaceae</taxon>
        <taxon>Primula</taxon>
    </lineage>
</organism>
<gene>
    <name evidence="13 16" type="primary">rpoC1</name>
</gene>
<dbReference type="Pfam" id="PF04997">
    <property type="entry name" value="RNA_pol_Rpb1_1"/>
    <property type="match status" value="1"/>
</dbReference>
<dbReference type="InterPro" id="IPR042102">
    <property type="entry name" value="RNA_pol_Rpb1_3_sf"/>
</dbReference>
<evidence type="ECO:0000256" key="12">
    <source>
        <dbReference type="ARBA" id="ARBA00048552"/>
    </source>
</evidence>
<dbReference type="Gene3D" id="4.10.860.120">
    <property type="entry name" value="RNA polymerase II, clamp domain"/>
    <property type="match status" value="1"/>
</dbReference>
<keyword evidence="9 13" id="KW-0862">Zinc</keyword>
<geneLocation type="chloroplast" evidence="16"/>
<evidence type="ECO:0000256" key="14">
    <source>
        <dbReference type="RuleBase" id="RU004279"/>
    </source>
</evidence>
<dbReference type="SUPFAM" id="SSF64484">
    <property type="entry name" value="beta and beta-prime subunits of DNA dependent RNA-polymerase"/>
    <property type="match status" value="1"/>
</dbReference>
<dbReference type="EMBL" id="OK040685">
    <property type="protein sequence ID" value="UBS92287.1"/>
    <property type="molecule type" value="Genomic_DNA"/>
</dbReference>
<dbReference type="PANTHER" id="PTHR19376:SF54">
    <property type="entry name" value="DNA-DIRECTED RNA POLYMERASE SUBUNIT BETA"/>
    <property type="match status" value="1"/>
</dbReference>
<comment type="similarity">
    <text evidence="2 13">Belongs to the RNA polymerase beta' chain family. RpoC1 subfamily.</text>
</comment>
<feature type="binding site" evidence="13">
    <location>
        <position position="491"/>
    </location>
    <ligand>
        <name>Mg(2+)</name>
        <dbReference type="ChEBI" id="CHEBI:18420"/>
    </ligand>
</feature>
<reference evidence="16" key="1">
    <citation type="journal article" date="2021" name="Plants (Basel)">
        <title>Chloroplast Genomes Insight to Evolution and Origin of Prim- 2 ula obconica Primulaceae.</title>
        <authorList>
            <person name="Li Q."/>
            <person name="Wang K."/>
            <person name="Liu H."/>
            <person name="Wang Y."/>
        </authorList>
    </citation>
    <scope>NUCLEOTIDE SEQUENCE</scope>
</reference>
<comment type="function">
    <text evidence="1 13 14">DNA-dependent RNA polymerase catalyzes the transcription of DNA into RNA using the four ribonucleoside triphosphates as substrates.</text>
</comment>
<keyword evidence="7 13" id="KW-0548">Nucleotidyltransferase</keyword>
<dbReference type="GO" id="GO:0000428">
    <property type="term" value="C:DNA-directed RNA polymerase complex"/>
    <property type="evidence" value="ECO:0007669"/>
    <property type="project" value="UniProtKB-KW"/>
</dbReference>
<evidence type="ECO:0000256" key="10">
    <source>
        <dbReference type="ARBA" id="ARBA00022842"/>
    </source>
</evidence>
<feature type="binding site" evidence="13">
    <location>
        <position position="69"/>
    </location>
    <ligand>
        <name>Zn(2+)</name>
        <dbReference type="ChEBI" id="CHEBI:29105"/>
    </ligand>
</feature>
<dbReference type="SMART" id="SM00663">
    <property type="entry name" value="RPOLA_N"/>
    <property type="match status" value="1"/>
</dbReference>
<comment type="subunit">
    <text evidence="13">In plastids the minimal PEP RNA polymerase catalytic core is composed of four subunits: alpha, beta, beta', and beta''. When a (nuclear-encoded) sigma factor is associated with the core the holoenzyme is formed, which can initiate transcription.</text>
</comment>
<evidence type="ECO:0000256" key="4">
    <source>
        <dbReference type="ARBA" id="ARBA00022528"/>
    </source>
</evidence>
<name>A0A8K1MCV5_9ERIC</name>
<evidence type="ECO:0000313" key="16">
    <source>
        <dbReference type="EMBL" id="UBS92536.1"/>
    </source>
</evidence>
<dbReference type="GO" id="GO:0006351">
    <property type="term" value="P:DNA-templated transcription"/>
    <property type="evidence" value="ECO:0007669"/>
    <property type="project" value="UniProtKB-UniRule"/>
</dbReference>
<evidence type="ECO:0000256" key="2">
    <source>
        <dbReference type="ARBA" id="ARBA00007207"/>
    </source>
</evidence>
<dbReference type="Pfam" id="PF00623">
    <property type="entry name" value="RNA_pol_Rpb1_2"/>
    <property type="match status" value="2"/>
</dbReference>
<keyword evidence="10 13" id="KW-0460">Magnesium</keyword>
<feature type="domain" description="RNA polymerase N-terminal" evidence="15">
    <location>
        <begin position="262"/>
        <end position="543"/>
    </location>
</feature>
<keyword evidence="4 16" id="KW-0150">Chloroplast</keyword>
<evidence type="ECO:0000256" key="6">
    <source>
        <dbReference type="ARBA" id="ARBA00022679"/>
    </source>
</evidence>
<comment type="catalytic activity">
    <reaction evidence="12 13 14">
        <text>RNA(n) + a ribonucleoside 5'-triphosphate = RNA(n+1) + diphosphate</text>
        <dbReference type="Rhea" id="RHEA:21248"/>
        <dbReference type="Rhea" id="RHEA-COMP:14527"/>
        <dbReference type="Rhea" id="RHEA-COMP:17342"/>
        <dbReference type="ChEBI" id="CHEBI:33019"/>
        <dbReference type="ChEBI" id="CHEBI:61557"/>
        <dbReference type="ChEBI" id="CHEBI:140395"/>
        <dbReference type="EC" id="2.7.7.6"/>
    </reaction>
</comment>
<feature type="binding site" evidence="13">
    <location>
        <position position="87"/>
    </location>
    <ligand>
        <name>Zn(2+)</name>
        <dbReference type="ChEBI" id="CHEBI:29105"/>
    </ligand>
</feature>
<keyword evidence="11 13" id="KW-0804">Transcription</keyword>
<dbReference type="Gene3D" id="1.10.274.100">
    <property type="entry name" value="RNA polymerase Rpb1, domain 3"/>
    <property type="match status" value="1"/>
</dbReference>
<accession>A0A8K1MCV5</accession>
<comment type="subcellular location">
    <subcellularLocation>
        <location evidence="13">Plastid</location>
        <location evidence="13">Chloroplast</location>
    </subcellularLocation>
</comment>
<dbReference type="Gene3D" id="2.40.40.20">
    <property type="match status" value="1"/>
</dbReference>
<dbReference type="EMBL" id="OK040686">
    <property type="protein sequence ID" value="UBS92370.1"/>
    <property type="molecule type" value="Genomic_DNA"/>
</dbReference>
<feature type="binding site" evidence="13">
    <location>
        <position position="493"/>
    </location>
    <ligand>
        <name>Mg(2+)</name>
        <dbReference type="ChEBI" id="CHEBI:18420"/>
    </ligand>
</feature>
<dbReference type="GO" id="GO:0003899">
    <property type="term" value="F:DNA-directed RNA polymerase activity"/>
    <property type="evidence" value="ECO:0007669"/>
    <property type="project" value="UniProtKB-UniRule"/>
</dbReference>
<dbReference type="Gene3D" id="1.10.40.90">
    <property type="match status" value="1"/>
</dbReference>
<evidence type="ECO:0000256" key="5">
    <source>
        <dbReference type="ARBA" id="ARBA00022640"/>
    </source>
</evidence>
<dbReference type="InterPro" id="IPR007080">
    <property type="entry name" value="RNA_pol_Rpb1_1"/>
</dbReference>
<dbReference type="InterPro" id="IPR006592">
    <property type="entry name" value="RNA_pol_N"/>
</dbReference>
<keyword evidence="6 13" id="KW-0808">Transferase</keyword>
<dbReference type="InterPro" id="IPR000722">
    <property type="entry name" value="RNA_pol_asu"/>
</dbReference>